<evidence type="ECO:0000313" key="1">
    <source>
        <dbReference type="EMBL" id="QIS08108.1"/>
    </source>
</evidence>
<accession>A0A6G9Y4F6</accession>
<dbReference type="Proteomes" id="UP000503540">
    <property type="component" value="Chromosome"/>
</dbReference>
<keyword evidence="2" id="KW-1185">Reference proteome</keyword>
<organism evidence="1 2">
    <name type="scientific">Nocardia arthritidis</name>
    <dbReference type="NCBI Taxonomy" id="228602"/>
    <lineage>
        <taxon>Bacteria</taxon>
        <taxon>Bacillati</taxon>
        <taxon>Actinomycetota</taxon>
        <taxon>Actinomycetes</taxon>
        <taxon>Mycobacteriales</taxon>
        <taxon>Nocardiaceae</taxon>
        <taxon>Nocardia</taxon>
    </lineage>
</organism>
<sequence length="53" mass="6349">MTTAFDDMDLRDLVGLLNEEEQRELRPAILRVLNRLPDQEVLRRELHCRMTKV</sequence>
<dbReference type="AlphaFoldDB" id="A0A6G9Y4F6"/>
<dbReference type="EMBL" id="CP046172">
    <property type="protein sequence ID" value="QIS08108.1"/>
    <property type="molecule type" value="Genomic_DNA"/>
</dbReference>
<dbReference type="RefSeq" id="WP_167471413.1">
    <property type="nucleotide sequence ID" value="NZ_CP046172.1"/>
</dbReference>
<reference evidence="1 2" key="1">
    <citation type="journal article" date="2019" name="ACS Chem. Biol.">
        <title>Identification and Mobilization of a Cryptic Antibiotic Biosynthesis Gene Locus from a Human-Pathogenic Nocardia Isolate.</title>
        <authorList>
            <person name="Herisse M."/>
            <person name="Ishida K."/>
            <person name="Porter J.L."/>
            <person name="Howden B."/>
            <person name="Hertweck C."/>
            <person name="Stinear T.P."/>
            <person name="Pidot S.J."/>
        </authorList>
    </citation>
    <scope>NUCLEOTIDE SEQUENCE [LARGE SCALE GENOMIC DNA]</scope>
    <source>
        <strain evidence="1 2">AUSMDU00012717</strain>
    </source>
</reference>
<proteinExistence type="predicted"/>
<gene>
    <name evidence="1" type="ORF">F5544_00880</name>
</gene>
<name>A0A6G9Y4F6_9NOCA</name>
<protein>
    <submittedName>
        <fullName evidence="1">Uncharacterized protein</fullName>
    </submittedName>
</protein>
<evidence type="ECO:0000313" key="2">
    <source>
        <dbReference type="Proteomes" id="UP000503540"/>
    </source>
</evidence>
<dbReference type="KEGG" id="nah:F5544_00880"/>